<dbReference type="PANTHER" id="PTHR21310">
    <property type="entry name" value="AMINOGLYCOSIDE PHOSPHOTRANSFERASE-RELATED-RELATED"/>
    <property type="match status" value="1"/>
</dbReference>
<sequence length="389" mass="44363">MSSNLPFYNYLGGIEYVPGYPLSFGDWSSLTEEVFPTEQQSLLLAISRILSKSPAESHVRAQDLNLTLEVGFDDGFKVIARKILPRDNIDEEQLIQKLRAEACLLQWLANCSSIPAPRVLFPEEDRYRDFIIMDKLPGAMLLNMYSTLDTLAKERLVESFANVALDLFGLDVPQRIGTFFPDISSKSFDVIPRIGIQRFKATRVFNDIQEYLAFLFEMKSNSPVIGGDDGGHIDELRRHVDGVLAGLLSETTTSNLFRCVLVHNDLNEMNILVDEDGNITGVIDWEYQTLQPAILAADYPPWLSYDDCSDPRFADHKQTFWLDSPEESERLRDLYTRIVKSKHHDYWKALIQGARLRSCVKWLLNLGDDPGCRRMRQWMDATFGGSCCE</sequence>
<evidence type="ECO:0000313" key="3">
    <source>
        <dbReference type="Proteomes" id="UP000886523"/>
    </source>
</evidence>
<dbReference type="InterPro" id="IPR002575">
    <property type="entry name" value="Aminoglycoside_PTrfase"/>
</dbReference>
<dbReference type="PANTHER" id="PTHR21310:SF13">
    <property type="entry name" value="AMINOGLYCOSIDE PHOSPHOTRANSFERASE DOMAIN-CONTAINING PROTEIN"/>
    <property type="match status" value="1"/>
</dbReference>
<dbReference type="Proteomes" id="UP000886523">
    <property type="component" value="Unassembled WGS sequence"/>
</dbReference>
<organism evidence="2 3">
    <name type="scientific">Hydnum rufescens UP504</name>
    <dbReference type="NCBI Taxonomy" id="1448309"/>
    <lineage>
        <taxon>Eukaryota</taxon>
        <taxon>Fungi</taxon>
        <taxon>Dikarya</taxon>
        <taxon>Basidiomycota</taxon>
        <taxon>Agaricomycotina</taxon>
        <taxon>Agaricomycetes</taxon>
        <taxon>Cantharellales</taxon>
        <taxon>Hydnaceae</taxon>
        <taxon>Hydnum</taxon>
    </lineage>
</organism>
<protein>
    <recommendedName>
        <fullName evidence="1">Aminoglycoside phosphotransferase domain-containing protein</fullName>
    </recommendedName>
</protein>
<accession>A0A9P6BBM1</accession>
<comment type="caution">
    <text evidence="2">The sequence shown here is derived from an EMBL/GenBank/DDBJ whole genome shotgun (WGS) entry which is preliminary data.</text>
</comment>
<dbReference type="OrthoDB" id="10003767at2759"/>
<name>A0A9P6BBM1_9AGAM</name>
<keyword evidence="3" id="KW-1185">Reference proteome</keyword>
<dbReference type="InterPro" id="IPR051678">
    <property type="entry name" value="AGP_Transferase"/>
</dbReference>
<evidence type="ECO:0000313" key="2">
    <source>
        <dbReference type="EMBL" id="KAF9520842.1"/>
    </source>
</evidence>
<evidence type="ECO:0000259" key="1">
    <source>
        <dbReference type="Pfam" id="PF01636"/>
    </source>
</evidence>
<dbReference type="EMBL" id="MU128910">
    <property type="protein sequence ID" value="KAF9520842.1"/>
    <property type="molecule type" value="Genomic_DNA"/>
</dbReference>
<dbReference type="Pfam" id="PF01636">
    <property type="entry name" value="APH"/>
    <property type="match status" value="1"/>
</dbReference>
<feature type="domain" description="Aminoglycoside phosphotransferase" evidence="1">
    <location>
        <begin position="93"/>
        <end position="293"/>
    </location>
</feature>
<reference evidence="2" key="1">
    <citation type="journal article" date="2020" name="Nat. Commun.">
        <title>Large-scale genome sequencing of mycorrhizal fungi provides insights into the early evolution of symbiotic traits.</title>
        <authorList>
            <person name="Miyauchi S."/>
            <person name="Kiss E."/>
            <person name="Kuo A."/>
            <person name="Drula E."/>
            <person name="Kohler A."/>
            <person name="Sanchez-Garcia M."/>
            <person name="Morin E."/>
            <person name="Andreopoulos B."/>
            <person name="Barry K.W."/>
            <person name="Bonito G."/>
            <person name="Buee M."/>
            <person name="Carver A."/>
            <person name="Chen C."/>
            <person name="Cichocki N."/>
            <person name="Clum A."/>
            <person name="Culley D."/>
            <person name="Crous P.W."/>
            <person name="Fauchery L."/>
            <person name="Girlanda M."/>
            <person name="Hayes R.D."/>
            <person name="Keri Z."/>
            <person name="LaButti K."/>
            <person name="Lipzen A."/>
            <person name="Lombard V."/>
            <person name="Magnuson J."/>
            <person name="Maillard F."/>
            <person name="Murat C."/>
            <person name="Nolan M."/>
            <person name="Ohm R.A."/>
            <person name="Pangilinan J."/>
            <person name="Pereira M.F."/>
            <person name="Perotto S."/>
            <person name="Peter M."/>
            <person name="Pfister S."/>
            <person name="Riley R."/>
            <person name="Sitrit Y."/>
            <person name="Stielow J.B."/>
            <person name="Szollosi G."/>
            <person name="Zifcakova L."/>
            <person name="Stursova M."/>
            <person name="Spatafora J.W."/>
            <person name="Tedersoo L."/>
            <person name="Vaario L.M."/>
            <person name="Yamada A."/>
            <person name="Yan M."/>
            <person name="Wang P."/>
            <person name="Xu J."/>
            <person name="Bruns T."/>
            <person name="Baldrian P."/>
            <person name="Vilgalys R."/>
            <person name="Dunand C."/>
            <person name="Henrissat B."/>
            <person name="Grigoriev I.V."/>
            <person name="Hibbett D."/>
            <person name="Nagy L.G."/>
            <person name="Martin F.M."/>
        </authorList>
    </citation>
    <scope>NUCLEOTIDE SEQUENCE</scope>
    <source>
        <strain evidence="2">UP504</strain>
    </source>
</reference>
<dbReference type="AlphaFoldDB" id="A0A9P6BBM1"/>
<gene>
    <name evidence="2" type="ORF">BS47DRAFT_1481178</name>
</gene>
<proteinExistence type="predicted"/>
<dbReference type="Gene3D" id="3.90.1200.10">
    <property type="match status" value="1"/>
</dbReference>
<dbReference type="SUPFAM" id="SSF56112">
    <property type="entry name" value="Protein kinase-like (PK-like)"/>
    <property type="match status" value="1"/>
</dbReference>
<dbReference type="InterPro" id="IPR011009">
    <property type="entry name" value="Kinase-like_dom_sf"/>
</dbReference>